<evidence type="ECO:0008006" key="3">
    <source>
        <dbReference type="Google" id="ProtNLM"/>
    </source>
</evidence>
<evidence type="ECO:0000313" key="1">
    <source>
        <dbReference type="EMBL" id="KAK8990246.1"/>
    </source>
</evidence>
<dbReference type="Proteomes" id="UP001396334">
    <property type="component" value="Unassembled WGS sequence"/>
</dbReference>
<evidence type="ECO:0000313" key="2">
    <source>
        <dbReference type="Proteomes" id="UP001396334"/>
    </source>
</evidence>
<accession>A0ABR2PP75</accession>
<keyword evidence="2" id="KW-1185">Reference proteome</keyword>
<organism evidence="1 2">
    <name type="scientific">Hibiscus sabdariffa</name>
    <name type="common">roselle</name>
    <dbReference type="NCBI Taxonomy" id="183260"/>
    <lineage>
        <taxon>Eukaryota</taxon>
        <taxon>Viridiplantae</taxon>
        <taxon>Streptophyta</taxon>
        <taxon>Embryophyta</taxon>
        <taxon>Tracheophyta</taxon>
        <taxon>Spermatophyta</taxon>
        <taxon>Magnoliopsida</taxon>
        <taxon>eudicotyledons</taxon>
        <taxon>Gunneridae</taxon>
        <taxon>Pentapetalae</taxon>
        <taxon>rosids</taxon>
        <taxon>malvids</taxon>
        <taxon>Malvales</taxon>
        <taxon>Malvaceae</taxon>
        <taxon>Malvoideae</taxon>
        <taxon>Hibiscus</taxon>
    </lineage>
</organism>
<gene>
    <name evidence="1" type="ORF">V6N11_008952</name>
</gene>
<comment type="caution">
    <text evidence="1">The sequence shown here is derived from an EMBL/GenBank/DDBJ whole genome shotgun (WGS) entry which is preliminary data.</text>
</comment>
<protein>
    <recommendedName>
        <fullName evidence="3">Thionin-like protein</fullName>
    </recommendedName>
</protein>
<reference evidence="1 2" key="1">
    <citation type="journal article" date="2024" name="G3 (Bethesda)">
        <title>Genome assembly of Hibiscus sabdariffa L. provides insights into metabolisms of medicinal natural products.</title>
        <authorList>
            <person name="Kim T."/>
        </authorList>
    </citation>
    <scope>NUCLEOTIDE SEQUENCE [LARGE SCALE GENOMIC DNA]</scope>
    <source>
        <strain evidence="1">TK-2024</strain>
        <tissue evidence="1">Old leaves</tissue>
    </source>
</reference>
<sequence length="101" mass="10751">MMTLLVAQVRAIDELDIGVNEGTGSCIKKCAIKCFPLLSPPRIAACSALCILACKLIPSAIVMDCTTGCTNSIIDTYNPTDVVKVNNIVGSCYKTCKHNNL</sequence>
<dbReference type="EMBL" id="JBBPBN010000054">
    <property type="protein sequence ID" value="KAK8990246.1"/>
    <property type="molecule type" value="Genomic_DNA"/>
</dbReference>
<proteinExistence type="predicted"/>
<name>A0ABR2PP75_9ROSI</name>